<evidence type="ECO:0000256" key="2">
    <source>
        <dbReference type="ARBA" id="ARBA00023125"/>
    </source>
</evidence>
<dbReference type="EMBL" id="JAOTIF010000064">
    <property type="protein sequence ID" value="MCU7552940.1"/>
    <property type="molecule type" value="Genomic_DNA"/>
</dbReference>
<sequence length="299" mass="35142">MKTITSIGDYCREIKITPPKYPFFDIRKFEDNMKMVRAKQPPFRHEFYAIALRLSGDNKEVNGQFLNSNLFFNSPYQIITWDIELDWVGWYIIFGREFLSLNPLWRNFIIDFPFFRLDKAAPMNLPAGDAQHVNDVFQKIFDEYHSDHQDKFLFIQTYTHFLLLLTKRCFDKTTISADGQQDNRAADILLISRFQTLVETMMTNDQVTSEFRHPSFYANKLNIHPNHLNAVVKRITGKTATSIIQGQLIIYAKSLLRQTTDSIKEIAYRLHFSEPSHFDSFFKKAAGLTPQQYRHHPIL</sequence>
<keyword evidence="1" id="KW-0805">Transcription regulation</keyword>
<dbReference type="InterPro" id="IPR020449">
    <property type="entry name" value="Tscrpt_reg_AraC-type_HTH"/>
</dbReference>
<dbReference type="PROSITE" id="PS01124">
    <property type="entry name" value="HTH_ARAC_FAMILY_2"/>
    <property type="match status" value="1"/>
</dbReference>
<evidence type="ECO:0000256" key="1">
    <source>
        <dbReference type="ARBA" id="ARBA00023015"/>
    </source>
</evidence>
<dbReference type="InterPro" id="IPR018060">
    <property type="entry name" value="HTH_AraC"/>
</dbReference>
<dbReference type="PANTHER" id="PTHR43280:SF32">
    <property type="entry name" value="TRANSCRIPTIONAL REGULATORY PROTEIN"/>
    <property type="match status" value="1"/>
</dbReference>
<dbReference type="AlphaFoldDB" id="A0A9X2Y1B6"/>
<dbReference type="SMART" id="SM00342">
    <property type="entry name" value="HTH_ARAC"/>
    <property type="match status" value="1"/>
</dbReference>
<feature type="domain" description="HTH araC/xylS-type" evidence="4">
    <location>
        <begin position="192"/>
        <end position="296"/>
    </location>
</feature>
<evidence type="ECO:0000259" key="4">
    <source>
        <dbReference type="PROSITE" id="PS01124"/>
    </source>
</evidence>
<evidence type="ECO:0000313" key="5">
    <source>
        <dbReference type="EMBL" id="MCU7552940.1"/>
    </source>
</evidence>
<dbReference type="PANTHER" id="PTHR43280">
    <property type="entry name" value="ARAC-FAMILY TRANSCRIPTIONAL REGULATOR"/>
    <property type="match status" value="1"/>
</dbReference>
<reference evidence="5" key="1">
    <citation type="submission" date="2022-09" db="EMBL/GenBank/DDBJ databases">
        <authorList>
            <person name="Yuan C."/>
            <person name="Ke Z."/>
        </authorList>
    </citation>
    <scope>NUCLEOTIDE SEQUENCE</scope>
    <source>
        <strain evidence="5">LB-8</strain>
    </source>
</reference>
<accession>A0A9X2Y1B6</accession>
<dbReference type="InterPro" id="IPR009057">
    <property type="entry name" value="Homeodomain-like_sf"/>
</dbReference>
<name>A0A9X2Y1B6_9BACT</name>
<gene>
    <name evidence="5" type="ORF">OCK74_27755</name>
</gene>
<organism evidence="5 6">
    <name type="scientific">Paraflavisolibacter caeni</name>
    <dbReference type="NCBI Taxonomy" id="2982496"/>
    <lineage>
        <taxon>Bacteria</taxon>
        <taxon>Pseudomonadati</taxon>
        <taxon>Bacteroidota</taxon>
        <taxon>Chitinophagia</taxon>
        <taxon>Chitinophagales</taxon>
        <taxon>Chitinophagaceae</taxon>
        <taxon>Paraflavisolibacter</taxon>
    </lineage>
</organism>
<dbReference type="Proteomes" id="UP001155483">
    <property type="component" value="Unassembled WGS sequence"/>
</dbReference>
<dbReference type="RefSeq" id="WP_279300373.1">
    <property type="nucleotide sequence ID" value="NZ_JAOTIF010000064.1"/>
</dbReference>
<proteinExistence type="predicted"/>
<evidence type="ECO:0000313" key="6">
    <source>
        <dbReference type="Proteomes" id="UP001155483"/>
    </source>
</evidence>
<dbReference type="SUPFAM" id="SSF46689">
    <property type="entry name" value="Homeodomain-like"/>
    <property type="match status" value="1"/>
</dbReference>
<reference evidence="5" key="2">
    <citation type="submission" date="2023-04" db="EMBL/GenBank/DDBJ databases">
        <title>Paracnuella aquatica gen. nov., sp. nov., a member of the family Chitinophagaceae isolated from a hot spring.</title>
        <authorList>
            <person name="Wang C."/>
        </authorList>
    </citation>
    <scope>NUCLEOTIDE SEQUENCE</scope>
    <source>
        <strain evidence="5">LB-8</strain>
    </source>
</reference>
<dbReference type="Pfam" id="PF12833">
    <property type="entry name" value="HTH_18"/>
    <property type="match status" value="1"/>
</dbReference>
<dbReference type="Gene3D" id="1.10.10.60">
    <property type="entry name" value="Homeodomain-like"/>
    <property type="match status" value="1"/>
</dbReference>
<protein>
    <submittedName>
        <fullName evidence="5">Helix-turn-helix transcriptional regulator</fullName>
    </submittedName>
</protein>
<dbReference type="GO" id="GO:0043565">
    <property type="term" value="F:sequence-specific DNA binding"/>
    <property type="evidence" value="ECO:0007669"/>
    <property type="project" value="InterPro"/>
</dbReference>
<dbReference type="PRINTS" id="PR00032">
    <property type="entry name" value="HTHARAC"/>
</dbReference>
<keyword evidence="2" id="KW-0238">DNA-binding</keyword>
<comment type="caution">
    <text evidence="5">The sequence shown here is derived from an EMBL/GenBank/DDBJ whole genome shotgun (WGS) entry which is preliminary data.</text>
</comment>
<dbReference type="GO" id="GO:0003700">
    <property type="term" value="F:DNA-binding transcription factor activity"/>
    <property type="evidence" value="ECO:0007669"/>
    <property type="project" value="InterPro"/>
</dbReference>
<keyword evidence="6" id="KW-1185">Reference proteome</keyword>
<evidence type="ECO:0000256" key="3">
    <source>
        <dbReference type="ARBA" id="ARBA00023163"/>
    </source>
</evidence>
<keyword evidence="3" id="KW-0804">Transcription</keyword>